<protein>
    <submittedName>
        <fullName evidence="1">Uncharacterized protein</fullName>
    </submittedName>
</protein>
<evidence type="ECO:0000313" key="2">
    <source>
        <dbReference type="Proteomes" id="UP000824881"/>
    </source>
</evidence>
<dbReference type="EMBL" id="WQMT02000005">
    <property type="protein sequence ID" value="KAG9222161.1"/>
    <property type="molecule type" value="Genomic_DNA"/>
</dbReference>
<evidence type="ECO:0000313" key="1">
    <source>
        <dbReference type="EMBL" id="KAG9222161.1"/>
    </source>
</evidence>
<reference evidence="1 2" key="1">
    <citation type="journal article" date="2021" name="Appl. Environ. Microbiol.">
        <title>Genetic linkage and physical mapping for an oyster mushroom Pleurotus cornucopiae and QTL analysis for the trait cap color.</title>
        <authorList>
            <person name="Zhang Y."/>
            <person name="Gao W."/>
            <person name="Sonnenberg A."/>
            <person name="Chen Q."/>
            <person name="Zhang J."/>
            <person name="Huang C."/>
        </authorList>
    </citation>
    <scope>NUCLEOTIDE SEQUENCE [LARGE SCALE GENOMIC DNA]</scope>
    <source>
        <strain evidence="1">CCMSSC00406</strain>
    </source>
</reference>
<gene>
    <name evidence="1" type="ORF">CCMSSC00406_0009026</name>
</gene>
<name>A0ACB7IWC7_PLECO</name>
<proteinExistence type="predicted"/>
<sequence>MSNQRLSTGFRIRKSPHPDPRPPINPGASSQRCDATHSVNPGDSEGPPRTDLQAIKTFLRRRMDPIRKRPDHTLSDETRHPAIWDMHLDPRQILRRVEPFDGLIKQLSDLTEKYLDNVSNSSTSDHGNLLDLGVKTVRVNGVRDENGVTKHYERMVGEPCSRAVSFLLGETQKSPIVGWHRDPLRKQGQAIADGYLRFDIEVIENSRSLTRSMKSKLLKAANKFPELGVYEMKSLRFAEGQSFDAILQIIAKGTYDWIRCNPDECKKSHYKGGRPQVTCARMGLDAEPGLSFLPPQPNALGGGAKKRGREADVLIPSFNPTVPDADWQHAHFILQQVYAEAVAQDATFLVIQCGNREIIGVRHRKHQTLHLSGVHELAATTGPSYVQVHVGLYLATILDAVERASGLEKATKVPATWDDDWNNSAMRKSRQLSPETLLALAHKLPTVILHSSALHTPMNGKDLHFLRLPTEGDRPSGPVMQIVRAIQTNNSERTYQATLRVNGQNLQANVYLKLARSASNREMLLHEYHVCQELARKHVRGVADVIGCFSYQGPVQADDGMGSDPALDLNILAMISVDGGVPVTKEDDDAPKSFVRLLQQIHQSGYLHGLVRAEHVLVDGRKVMMVSFGHAAPYNSAGAAAELEDLYALLNQGRKRRRHFASPPAKAVVIESHTICHNPANLFMSLTSHVALIGRMLKEKGIQRVLYEEHEGNTRFTIHFRRGTRAAIAFLEHWLQHRPDELRRIGCEVRDADESVGSSKKIEVQELAVELLSATVAGSRSPP</sequence>
<organism evidence="1 2">
    <name type="scientific">Pleurotus cornucopiae</name>
    <name type="common">Cornucopia mushroom</name>
    <dbReference type="NCBI Taxonomy" id="5321"/>
    <lineage>
        <taxon>Eukaryota</taxon>
        <taxon>Fungi</taxon>
        <taxon>Dikarya</taxon>
        <taxon>Basidiomycota</taxon>
        <taxon>Agaricomycotina</taxon>
        <taxon>Agaricomycetes</taxon>
        <taxon>Agaricomycetidae</taxon>
        <taxon>Agaricales</taxon>
        <taxon>Pleurotineae</taxon>
        <taxon>Pleurotaceae</taxon>
        <taxon>Pleurotus</taxon>
    </lineage>
</organism>
<dbReference type="Proteomes" id="UP000824881">
    <property type="component" value="Unassembled WGS sequence"/>
</dbReference>
<keyword evidence="2" id="KW-1185">Reference proteome</keyword>
<comment type="caution">
    <text evidence="1">The sequence shown here is derived from an EMBL/GenBank/DDBJ whole genome shotgun (WGS) entry which is preliminary data.</text>
</comment>
<accession>A0ACB7IWC7</accession>